<evidence type="ECO:0000256" key="3">
    <source>
        <dbReference type="ARBA" id="ARBA00022741"/>
    </source>
</evidence>
<dbReference type="EMBL" id="RXIL01000178">
    <property type="protein sequence ID" value="RZN65913.1"/>
    <property type="molecule type" value="Genomic_DNA"/>
</dbReference>
<reference evidence="6 7" key="1">
    <citation type="journal article" date="2019" name="Nat. Microbiol.">
        <title>Wide diversity of methane and short-chain alkane metabolisms in uncultured archaea.</title>
        <authorList>
            <person name="Borrel G."/>
            <person name="Adam P.S."/>
            <person name="McKay L.J."/>
            <person name="Chen L.X."/>
            <person name="Sierra-Garcia I.N."/>
            <person name="Sieber C.M."/>
            <person name="Letourneur Q."/>
            <person name="Ghozlane A."/>
            <person name="Andersen G.L."/>
            <person name="Li W.J."/>
            <person name="Hallam S.J."/>
            <person name="Muyzer G."/>
            <person name="de Oliveira V.M."/>
            <person name="Inskeep W.P."/>
            <person name="Banfield J.F."/>
            <person name="Gribaldo S."/>
        </authorList>
    </citation>
    <scope>NUCLEOTIDE SEQUENCE [LARGE SCALE GENOMIC DNA]</scope>
    <source>
        <strain evidence="6">NM1b</strain>
    </source>
</reference>
<dbReference type="InterPro" id="IPR000873">
    <property type="entry name" value="AMP-dep_synth/lig_dom"/>
</dbReference>
<protein>
    <submittedName>
        <fullName evidence="6">ATP-dependent acyl-CoA ligase</fullName>
    </submittedName>
</protein>
<dbReference type="PROSITE" id="PS00455">
    <property type="entry name" value="AMP_BINDING"/>
    <property type="match status" value="1"/>
</dbReference>
<proteinExistence type="inferred from homology"/>
<keyword evidence="2 6" id="KW-0436">Ligase</keyword>
<gene>
    <name evidence="6" type="ORF">EF807_08980</name>
</gene>
<evidence type="ECO:0000259" key="5">
    <source>
        <dbReference type="Pfam" id="PF00501"/>
    </source>
</evidence>
<dbReference type="Proteomes" id="UP000320766">
    <property type="component" value="Unassembled WGS sequence"/>
</dbReference>
<dbReference type="InterPro" id="IPR020845">
    <property type="entry name" value="AMP-binding_CS"/>
</dbReference>
<dbReference type="PANTHER" id="PTHR43107">
    <property type="entry name" value="LONG-CHAIN FATTY ACID TRANSPORT PROTEIN"/>
    <property type="match status" value="1"/>
</dbReference>
<dbReference type="GO" id="GO:0005324">
    <property type="term" value="F:long-chain fatty acid transmembrane transporter activity"/>
    <property type="evidence" value="ECO:0007669"/>
    <property type="project" value="TreeGrafter"/>
</dbReference>
<dbReference type="GO" id="GO:0004467">
    <property type="term" value="F:long-chain fatty acid-CoA ligase activity"/>
    <property type="evidence" value="ECO:0007669"/>
    <property type="project" value="TreeGrafter"/>
</dbReference>
<accession>A0A520KU92</accession>
<organism evidence="6 7">
    <name type="scientific">Candidatus Methanolliviera hydrocarbonicum</name>
    <dbReference type="NCBI Taxonomy" id="2491085"/>
    <lineage>
        <taxon>Archaea</taxon>
        <taxon>Methanobacteriati</taxon>
        <taxon>Methanobacteriota</taxon>
        <taxon>Candidatus Methanoliparia</taxon>
        <taxon>Candidatus Methanoliparales</taxon>
        <taxon>Candidatus Methanollivieraceae</taxon>
        <taxon>Candidatus Methanolliviera</taxon>
    </lineage>
</organism>
<dbReference type="InterPro" id="IPR042099">
    <property type="entry name" value="ANL_N_sf"/>
</dbReference>
<dbReference type="Gene3D" id="3.40.50.12780">
    <property type="entry name" value="N-terminal domain of ligase-like"/>
    <property type="match status" value="1"/>
</dbReference>
<dbReference type="GO" id="GO:0005524">
    <property type="term" value="F:ATP binding"/>
    <property type="evidence" value="ECO:0007669"/>
    <property type="project" value="UniProtKB-KW"/>
</dbReference>
<feature type="domain" description="AMP-dependent synthetase/ligase" evidence="5">
    <location>
        <begin position="27"/>
        <end position="225"/>
    </location>
</feature>
<evidence type="ECO:0000256" key="1">
    <source>
        <dbReference type="ARBA" id="ARBA00006432"/>
    </source>
</evidence>
<feature type="non-terminal residue" evidence="6">
    <location>
        <position position="280"/>
    </location>
</feature>
<evidence type="ECO:0000313" key="6">
    <source>
        <dbReference type="EMBL" id="RZN65913.1"/>
    </source>
</evidence>
<sequence>MTTGKYPSLNDVIEEKEPGDLGVWYTDTEMPLQMMFTSGTTGLPKGVLVSHSRTAMYSIIGQFIWGYTADDIAYSGLSFAHGNINASLIFPVIYTPAKGVVSQRFTKTRIWDICREYGCTTFSLLGGMMNAIYSEPSKPDDADNPVRFILDAGTPRSIWSAFERRFNVKILEWYGALDGGATFKQPGIGPVGSMGRALPLILDMRVLDDNDREYPPNVTGHLCQKSLMKSAMTIKYHKKKKESEEKTRGGWLRTGDTAHTDENGWLFFNYREGGGLRRAG</sequence>
<name>A0A520KU92_9EURY</name>
<dbReference type="AlphaFoldDB" id="A0A520KU92"/>
<keyword evidence="3" id="KW-0547">Nucleotide-binding</keyword>
<comment type="caution">
    <text evidence="6">The sequence shown here is derived from an EMBL/GenBank/DDBJ whole genome shotgun (WGS) entry which is preliminary data.</text>
</comment>
<comment type="similarity">
    <text evidence="1">Belongs to the ATP-dependent AMP-binding enzyme family.</text>
</comment>
<dbReference type="GO" id="GO:0005886">
    <property type="term" value="C:plasma membrane"/>
    <property type="evidence" value="ECO:0007669"/>
    <property type="project" value="TreeGrafter"/>
</dbReference>
<dbReference type="Pfam" id="PF00501">
    <property type="entry name" value="AMP-binding"/>
    <property type="match status" value="1"/>
</dbReference>
<keyword evidence="4" id="KW-0067">ATP-binding</keyword>
<dbReference type="GO" id="GO:0044539">
    <property type="term" value="P:long-chain fatty acid import into cell"/>
    <property type="evidence" value="ECO:0007669"/>
    <property type="project" value="TreeGrafter"/>
</dbReference>
<evidence type="ECO:0000256" key="2">
    <source>
        <dbReference type="ARBA" id="ARBA00022598"/>
    </source>
</evidence>
<evidence type="ECO:0000313" key="7">
    <source>
        <dbReference type="Proteomes" id="UP000320766"/>
    </source>
</evidence>
<dbReference type="SUPFAM" id="SSF56801">
    <property type="entry name" value="Acetyl-CoA synthetase-like"/>
    <property type="match status" value="1"/>
</dbReference>
<evidence type="ECO:0000256" key="4">
    <source>
        <dbReference type="ARBA" id="ARBA00022840"/>
    </source>
</evidence>
<dbReference type="PANTHER" id="PTHR43107:SF15">
    <property type="entry name" value="FATTY ACID TRANSPORT PROTEIN 3, ISOFORM A"/>
    <property type="match status" value="1"/>
</dbReference>